<evidence type="ECO:0000313" key="9">
    <source>
        <dbReference type="EMBL" id="SCZ97001.1"/>
    </source>
</evidence>
<evidence type="ECO:0000256" key="5">
    <source>
        <dbReference type="ARBA" id="ARBA00023163"/>
    </source>
</evidence>
<dbReference type="OrthoDB" id="2535907at2759"/>
<keyword evidence="5" id="KW-0804">Transcription</keyword>
<dbReference type="InterPro" id="IPR048339">
    <property type="entry name" value="Mediator_Med16_C"/>
</dbReference>
<keyword evidence="6" id="KW-0539">Nucleus</keyword>
<evidence type="ECO:0000256" key="1">
    <source>
        <dbReference type="ARBA" id="ARBA00004123"/>
    </source>
</evidence>
<dbReference type="PANTHER" id="PTHR13224">
    <property type="entry name" value="THYROID HORMONE RECEPTOR-ASSOCIATED PROTEIN-RELATED"/>
    <property type="match status" value="1"/>
</dbReference>
<evidence type="ECO:0000256" key="2">
    <source>
        <dbReference type="ARBA" id="ARBA00006543"/>
    </source>
</evidence>
<dbReference type="Pfam" id="PF20719">
    <property type="entry name" value="Med16_C"/>
    <property type="match status" value="1"/>
</dbReference>
<organism evidence="9 10">
    <name type="scientific">Microbotryum saponariae</name>
    <dbReference type="NCBI Taxonomy" id="289078"/>
    <lineage>
        <taxon>Eukaryota</taxon>
        <taxon>Fungi</taxon>
        <taxon>Dikarya</taxon>
        <taxon>Basidiomycota</taxon>
        <taxon>Pucciniomycotina</taxon>
        <taxon>Microbotryomycetes</taxon>
        <taxon>Microbotryales</taxon>
        <taxon>Microbotryaceae</taxon>
        <taxon>Microbotryum</taxon>
    </lineage>
</organism>
<evidence type="ECO:0000256" key="4">
    <source>
        <dbReference type="ARBA" id="ARBA00023159"/>
    </source>
</evidence>
<name>A0A2X0LDN1_9BASI</name>
<keyword evidence="4" id="KW-0010">Activator</keyword>
<sequence length="1082" mass="116681">MSPPKRSDQHADEDLSSVTPSSKRLRLKRTHASTWCEQFQLGPQQQQQQQQQDPARQSALRTVALLHSMTHETRCSPAWSCTNLLAVPLPPNFTGRSSSSSSPSSTSNRLAVHLTHLAVSASAPRPRLDLSLYLPPSSTPSHITHLSFSPCGAYLLVSSTSHTGDKADRLTVFEQLEGCIDEWAILWHESLDRFGANSSDPNTAKTLVNTRWIGEPKQWWPTSPEQSTSSKPFFSTPPRSAPIPGCAFVAVLSSSEALFVHLPRMTPMIPLTALLPLRPSPPLTHLSLTALPTAPSYIPGVPGASPSTNAVDSIVANLVDATSNLTVPNPTLTSGPQALKQELEAAQAGAASKTAMRQRRVVKAALGTVGGPSISDKTAIELGETTFLIATSCKAIQGKSGRVRKPKNEKSGEQAATTATTATVVPPTVAARDSPDPDDDEFGLTDFNALDEAFGNGSPNKVGAGTTNEEDEQGLKGVEEGDEVWDEGEDAQGTIEMSELRIEMGIAAEGPQVTLRPLASVFVNEPHSGEQDDGGTLQGELVQLDWIEQVAGVVNGLHLLAVTTTVSSSDELNGMSDHDANLVPTPTSTLTTWSFSEETYVLAEAFASLEHKKGEATTGQKEWNSRRMQSVTREGVVSCLDARHAKLRFGSVMIGVQGGADELGTQLIVLDSETLQEVSGMVPTVLQRNDLYSELALSTLSALVCSLPVGSARFFRPTICALNLGAVAQDTSTLSTRLALSFVQRSDNSDIIGRIIGAKDDVQTLTMIVETRNKLQRMLPGSTVFENTPLMFELMGAISTIYNSSLGLALRGSIATDLLRLGVCLRAYRQCERRDRNQPIPAPSDPSIPPYRCESDAVWHLISHATWFCDFSRHLAQTCSSLPDDLSKPLGPHWVLLLHPFPRGLIKSIVEAILGLQAFLRGFPIHQNFTVDMAKMVLDDAVEYNGLILTEWRKVLDGFEGAVKVEPGTIKDALVEFSLPPGSVDSSVLSTITTALSNTSLFLPRGLPTPSSSADPTSPSTTYDIVRRCKLDRVGSFKVCTRCGEKAERKVGNETGKWAAYELGWETRCMCGGAWRAEKVVV</sequence>
<dbReference type="InterPro" id="IPR048338">
    <property type="entry name" value="Mediator_Med16"/>
</dbReference>
<dbReference type="Proteomes" id="UP000249723">
    <property type="component" value="Unassembled WGS sequence"/>
</dbReference>
<evidence type="ECO:0000256" key="3">
    <source>
        <dbReference type="ARBA" id="ARBA00023015"/>
    </source>
</evidence>
<feature type="region of interest" description="Disordered" evidence="7">
    <location>
        <begin position="400"/>
        <end position="422"/>
    </location>
</feature>
<proteinExistence type="inferred from homology"/>
<feature type="region of interest" description="Disordered" evidence="7">
    <location>
        <begin position="452"/>
        <end position="474"/>
    </location>
</feature>
<dbReference type="GO" id="GO:0045893">
    <property type="term" value="P:positive regulation of DNA-templated transcription"/>
    <property type="evidence" value="ECO:0007669"/>
    <property type="project" value="TreeGrafter"/>
</dbReference>
<evidence type="ECO:0000256" key="6">
    <source>
        <dbReference type="ARBA" id="ARBA00023242"/>
    </source>
</evidence>
<feature type="domain" description="Mediator complex subunit 16 C-terminal" evidence="8">
    <location>
        <begin position="1017"/>
        <end position="1076"/>
    </location>
</feature>
<evidence type="ECO:0000256" key="7">
    <source>
        <dbReference type="SAM" id="MobiDB-lite"/>
    </source>
</evidence>
<dbReference type="PANTHER" id="PTHR13224:SF6">
    <property type="entry name" value="MEDIATOR OF RNA POLYMERASE II TRANSCRIPTION SUBUNIT 16"/>
    <property type="match status" value="1"/>
</dbReference>
<comment type="subcellular location">
    <subcellularLocation>
        <location evidence="1">Nucleus</location>
    </subcellularLocation>
</comment>
<feature type="region of interest" description="Disordered" evidence="7">
    <location>
        <begin position="1"/>
        <end position="27"/>
    </location>
</feature>
<accession>A0A2X0LDN1</accession>
<protein>
    <submittedName>
        <fullName evidence="9">BZ3500_MvSof-1268-A1-R1_Chr4-2g06923 protein</fullName>
    </submittedName>
</protein>
<dbReference type="STRING" id="289078.A0A2X0LDN1"/>
<dbReference type="AlphaFoldDB" id="A0A2X0LDN1"/>
<dbReference type="GO" id="GO:0016592">
    <property type="term" value="C:mediator complex"/>
    <property type="evidence" value="ECO:0007669"/>
    <property type="project" value="TreeGrafter"/>
</dbReference>
<reference evidence="10" key="1">
    <citation type="submission" date="2016-10" db="EMBL/GenBank/DDBJ databases">
        <authorList>
            <person name="Jeantristanb JTB J.-T."/>
            <person name="Ricardo R."/>
        </authorList>
    </citation>
    <scope>NUCLEOTIDE SEQUENCE [LARGE SCALE GENOMIC DNA]</scope>
</reference>
<dbReference type="EMBL" id="FMWP01000092">
    <property type="protein sequence ID" value="SCZ97001.1"/>
    <property type="molecule type" value="Genomic_DNA"/>
</dbReference>
<keyword evidence="10" id="KW-1185">Reference proteome</keyword>
<gene>
    <name evidence="9" type="ORF">BZ3500_MVSOF-1268-A1-R1_CHR4-2G06923</name>
</gene>
<evidence type="ECO:0000313" key="10">
    <source>
        <dbReference type="Proteomes" id="UP000249723"/>
    </source>
</evidence>
<comment type="similarity">
    <text evidence="2">Belongs to the Mediator complex subunit 16 family.</text>
</comment>
<feature type="compositionally biased region" description="Basic and acidic residues" evidence="7">
    <location>
        <begin position="1"/>
        <end position="13"/>
    </location>
</feature>
<keyword evidence="3" id="KW-0805">Transcription regulation</keyword>
<evidence type="ECO:0000259" key="8">
    <source>
        <dbReference type="Pfam" id="PF20719"/>
    </source>
</evidence>